<reference evidence="4" key="1">
    <citation type="journal article" date="2024" name="IScience">
        <title>Strigolactones Initiate the Formation of Haustorium-like Structures in Castilleja.</title>
        <authorList>
            <person name="Buerger M."/>
            <person name="Peterson D."/>
            <person name="Chory J."/>
        </authorList>
    </citation>
    <scope>NUCLEOTIDE SEQUENCE [LARGE SCALE GENOMIC DNA]</scope>
</reference>
<dbReference type="InterPro" id="IPR043136">
    <property type="entry name" value="B30.2/SPRY_sf"/>
</dbReference>
<keyword evidence="4" id="KW-1185">Reference proteome</keyword>
<dbReference type="InterPro" id="IPR001870">
    <property type="entry name" value="B30.2/SPRY"/>
</dbReference>
<keyword evidence="1" id="KW-0812">Transmembrane</keyword>
<accession>A0ABD3BLB9</accession>
<dbReference type="Pfam" id="PF00622">
    <property type="entry name" value="SPRY"/>
    <property type="match status" value="1"/>
</dbReference>
<dbReference type="PANTHER" id="PTHR44991">
    <property type="entry name" value="IMMUNOGLOBULIN SUPERFAMILY MEMBER 5"/>
    <property type="match status" value="1"/>
</dbReference>
<evidence type="ECO:0000313" key="4">
    <source>
        <dbReference type="Proteomes" id="UP001632038"/>
    </source>
</evidence>
<dbReference type="PROSITE" id="PS50188">
    <property type="entry name" value="B302_SPRY"/>
    <property type="match status" value="1"/>
</dbReference>
<comment type="caution">
    <text evidence="3">The sequence shown here is derived from an EMBL/GenBank/DDBJ whole genome shotgun (WGS) entry which is preliminary data.</text>
</comment>
<dbReference type="SMART" id="SM00449">
    <property type="entry name" value="SPRY"/>
    <property type="match status" value="1"/>
</dbReference>
<dbReference type="AlphaFoldDB" id="A0ABD3BLB9"/>
<dbReference type="SUPFAM" id="SSF49899">
    <property type="entry name" value="Concanavalin A-like lectins/glucanases"/>
    <property type="match status" value="1"/>
</dbReference>
<protein>
    <recommendedName>
        <fullName evidence="2">B30.2/SPRY domain-containing protein</fullName>
    </recommendedName>
</protein>
<sequence>MVKWLHILLPVAISAVILVLLILFIILKRCFRPKNVIFSDIDRAQNGVARLRQVSPLHHHHHLNTESSKKPLSRPGIHIKNQSFFSWADHPSLVTAAVENGWSGFAFTTFVSSPSVKSLFGPCGGGPENENTKLETSWEVCEGSAEFMQKIRLNPDNNNISVIRAGLPLPGPNLGFNSPFPQEAYFEITVMSCDEDDRFDQLGYKQKRGKLDDGDKIKLIGQNFDAMNETGSLSSVSRGEKDEWKQGGENDDTCLSVGLTRGGELALRIPGTYTGSIGFNSTGSVYLDGTKLVSESESNERRISNKVIGCGYNPSQKKVFFTSNAQLVHEIHCKTEEFASPLYPTIASNDEITVLVNLGQSPFRYTPVNQQRTPNPCFIGHLGTSPALGYEDSRELFSMGRIDSQWLQMSANRSYNNRVNSMKGLEYDMESDGDLFEIVLERSGRSPYATMH</sequence>
<dbReference type="EMBL" id="JAVIJP010000081">
    <property type="protein sequence ID" value="KAL3617911.1"/>
    <property type="molecule type" value="Genomic_DNA"/>
</dbReference>
<dbReference type="InterPro" id="IPR013320">
    <property type="entry name" value="ConA-like_dom_sf"/>
</dbReference>
<gene>
    <name evidence="3" type="ORF">CASFOL_038232</name>
</gene>
<dbReference type="InterPro" id="IPR044736">
    <property type="entry name" value="Gid1/RanBPM/SPLA_SPRY"/>
</dbReference>
<dbReference type="PANTHER" id="PTHR44991:SF1">
    <property type="entry name" value="IMMUNOGLOBULIN SUPERFAMILY MEMBER 5"/>
    <property type="match status" value="1"/>
</dbReference>
<dbReference type="Gene3D" id="2.60.120.920">
    <property type="match status" value="1"/>
</dbReference>
<keyword evidence="1" id="KW-0472">Membrane</keyword>
<feature type="domain" description="B30.2/SPRY" evidence="2">
    <location>
        <begin position="170"/>
        <end position="363"/>
    </location>
</feature>
<organism evidence="3 4">
    <name type="scientific">Castilleja foliolosa</name>
    <dbReference type="NCBI Taxonomy" id="1961234"/>
    <lineage>
        <taxon>Eukaryota</taxon>
        <taxon>Viridiplantae</taxon>
        <taxon>Streptophyta</taxon>
        <taxon>Embryophyta</taxon>
        <taxon>Tracheophyta</taxon>
        <taxon>Spermatophyta</taxon>
        <taxon>Magnoliopsida</taxon>
        <taxon>eudicotyledons</taxon>
        <taxon>Gunneridae</taxon>
        <taxon>Pentapetalae</taxon>
        <taxon>asterids</taxon>
        <taxon>lamiids</taxon>
        <taxon>Lamiales</taxon>
        <taxon>Orobanchaceae</taxon>
        <taxon>Pedicularideae</taxon>
        <taxon>Castillejinae</taxon>
        <taxon>Castilleja</taxon>
    </lineage>
</organism>
<dbReference type="Proteomes" id="UP001632038">
    <property type="component" value="Unassembled WGS sequence"/>
</dbReference>
<proteinExistence type="predicted"/>
<feature type="transmembrane region" description="Helical" evidence="1">
    <location>
        <begin position="6"/>
        <end position="27"/>
    </location>
</feature>
<dbReference type="InterPro" id="IPR003877">
    <property type="entry name" value="SPRY_dom"/>
</dbReference>
<keyword evidence="1" id="KW-1133">Transmembrane helix</keyword>
<evidence type="ECO:0000256" key="1">
    <source>
        <dbReference type="SAM" id="Phobius"/>
    </source>
</evidence>
<name>A0ABD3BLB9_9LAMI</name>
<evidence type="ECO:0000259" key="2">
    <source>
        <dbReference type="PROSITE" id="PS50188"/>
    </source>
</evidence>
<dbReference type="CDD" id="cd12885">
    <property type="entry name" value="SPRY_RanBP_like"/>
    <property type="match status" value="1"/>
</dbReference>
<evidence type="ECO:0000313" key="3">
    <source>
        <dbReference type="EMBL" id="KAL3617911.1"/>
    </source>
</evidence>